<reference evidence="1 2" key="1">
    <citation type="submission" date="2019-03" db="EMBL/GenBank/DDBJ databases">
        <title>Paraburkholderia sp. isolated from native Mimosa gymnas in Guartela State Park, Brazil.</title>
        <authorList>
            <person name="Paulitsch F."/>
            <person name="Hungria M."/>
            <person name="Delamuta J.R.M."/>
            <person name="Ribeiro R.A."/>
            <person name="Dall'Agnol R."/>
            <person name="Silva J.S.B."/>
        </authorList>
    </citation>
    <scope>NUCLEOTIDE SEQUENCE [LARGE SCALE GENOMIC DNA]</scope>
    <source>
        <strain evidence="1 2">CNPSo 3008</strain>
    </source>
</reference>
<dbReference type="AlphaFoldDB" id="A0A4R5L6P6"/>
<proteinExistence type="predicted"/>
<dbReference type="EMBL" id="SMOD01000033">
    <property type="protein sequence ID" value="TDG03994.1"/>
    <property type="molecule type" value="Genomic_DNA"/>
</dbReference>
<evidence type="ECO:0000313" key="2">
    <source>
        <dbReference type="Proteomes" id="UP000295606"/>
    </source>
</evidence>
<accession>A0A4R5L6P6</accession>
<sequence length="321" mass="34881">MHPSGLQRQVEGLVLSAATLEQAIHALAGQFPGVASLVAWKDALFTAQPQYPFEGDPVGVQTQIAQLWLALAKIDCLEVKMDVETGLQIRESPEPLGSHATELPRPPSLQMQGRIRKLLFRSMMGITGRGLQINELEFEFARSMQQPLKRYVADLNITVRDLVAKEYIRTTQPGPHMTLYYRGIDFDLWIEEVKAAMSGSESPHVQNFTFTGAVASVQTGANATATVTQNNSATADIANVISALRALQNELLQASLPQHDRDELSAITEESVVELSKAKFSKLKITGLLKVIGETVQVMGAAPDAYKVLKHAAGGIGISLP</sequence>
<comment type="caution">
    <text evidence="1">The sequence shown here is derived from an EMBL/GenBank/DDBJ whole genome shotgun (WGS) entry which is preliminary data.</text>
</comment>
<dbReference type="Proteomes" id="UP000295606">
    <property type="component" value="Unassembled WGS sequence"/>
</dbReference>
<evidence type="ECO:0000313" key="1">
    <source>
        <dbReference type="EMBL" id="TDG03994.1"/>
    </source>
</evidence>
<gene>
    <name evidence="1" type="ORF">E1N52_32015</name>
</gene>
<dbReference type="RefSeq" id="WP_133187418.1">
    <property type="nucleotide sequence ID" value="NZ_SMOD01000033.1"/>
</dbReference>
<protein>
    <submittedName>
        <fullName evidence="1">Uncharacterized protein</fullName>
    </submittedName>
</protein>
<dbReference type="OrthoDB" id="9132201at2"/>
<organism evidence="1 2">
    <name type="scientific">Paraburkholderia guartelaensis</name>
    <dbReference type="NCBI Taxonomy" id="2546446"/>
    <lineage>
        <taxon>Bacteria</taxon>
        <taxon>Pseudomonadati</taxon>
        <taxon>Pseudomonadota</taxon>
        <taxon>Betaproteobacteria</taxon>
        <taxon>Burkholderiales</taxon>
        <taxon>Burkholderiaceae</taxon>
        <taxon>Paraburkholderia</taxon>
    </lineage>
</organism>
<name>A0A4R5L6P6_9BURK</name>